<name>A0ABW7Z1I7_9ACTN</name>
<dbReference type="InterPro" id="IPR000792">
    <property type="entry name" value="Tscrpt_reg_LuxR_C"/>
</dbReference>
<proteinExistence type="predicted"/>
<dbReference type="Proteomes" id="UP001612741">
    <property type="component" value="Unassembled WGS sequence"/>
</dbReference>
<sequence length="302" mass="34002">MSLADLGVSESDELVYRFFLRNPGSSAEGVAPAVVRRLLDLRLLEFNPDGNLTATAPHTAMERLIERRLGEVGGELRRVTAAMPALLAEHAAGGPIEHVERIEGMDQTQERIWKMSEGAEEILAMHPVRQNVVPAIRERTLTDLRKGIRHRTIVHRSTLDDPDVAAYFLEIHRAGDRHRVVDEPIQRLVIMDRETAFVPIRPDNPTYGALMIRQPGIVVTLIDLFEQTWRRATDLEPDDADPTPLERRVLELLDRVGKDEVAARAMGVSVRTFRGYVADLMGRLCAASRFQIGTRAKERGWL</sequence>
<dbReference type="InterPro" id="IPR016032">
    <property type="entry name" value="Sig_transdc_resp-reg_C-effctor"/>
</dbReference>
<comment type="caution">
    <text evidence="2">The sequence shown here is derived from an EMBL/GenBank/DDBJ whole genome shotgun (WGS) entry which is preliminary data.</text>
</comment>
<dbReference type="PANTHER" id="PTHR34293:SF1">
    <property type="entry name" value="HTH-TYPE TRANSCRIPTIONAL REGULATOR TRMBL2"/>
    <property type="match status" value="1"/>
</dbReference>
<evidence type="ECO:0000313" key="2">
    <source>
        <dbReference type="EMBL" id="MFI6502035.1"/>
    </source>
</evidence>
<dbReference type="InterPro" id="IPR051797">
    <property type="entry name" value="TrmB-like"/>
</dbReference>
<gene>
    <name evidence="2" type="ORF">ACIBG2_31970</name>
</gene>
<dbReference type="InterPro" id="IPR036388">
    <property type="entry name" value="WH-like_DNA-bd_sf"/>
</dbReference>
<reference evidence="2 3" key="1">
    <citation type="submission" date="2024-10" db="EMBL/GenBank/DDBJ databases">
        <title>The Natural Products Discovery Center: Release of the First 8490 Sequenced Strains for Exploring Actinobacteria Biosynthetic Diversity.</title>
        <authorList>
            <person name="Kalkreuter E."/>
            <person name="Kautsar S.A."/>
            <person name="Yang D."/>
            <person name="Bader C.D."/>
            <person name="Teijaro C.N."/>
            <person name="Fluegel L."/>
            <person name="Davis C.M."/>
            <person name="Simpson J.R."/>
            <person name="Lauterbach L."/>
            <person name="Steele A.D."/>
            <person name="Gui C."/>
            <person name="Meng S."/>
            <person name="Li G."/>
            <person name="Viehrig K."/>
            <person name="Ye F."/>
            <person name="Su P."/>
            <person name="Kiefer A.F."/>
            <person name="Nichols A."/>
            <person name="Cepeda A.J."/>
            <person name="Yan W."/>
            <person name="Fan B."/>
            <person name="Jiang Y."/>
            <person name="Adhikari A."/>
            <person name="Zheng C.-J."/>
            <person name="Schuster L."/>
            <person name="Cowan T.M."/>
            <person name="Smanski M.J."/>
            <person name="Chevrette M.G."/>
            <person name="De Carvalho L.P.S."/>
            <person name="Shen B."/>
        </authorList>
    </citation>
    <scope>NUCLEOTIDE SEQUENCE [LARGE SCALE GENOMIC DNA]</scope>
    <source>
        <strain evidence="2 3">NPDC050545</strain>
    </source>
</reference>
<organism evidence="2 3">
    <name type="scientific">Nonomuraea typhae</name>
    <dbReference type="NCBI Taxonomy" id="2603600"/>
    <lineage>
        <taxon>Bacteria</taxon>
        <taxon>Bacillati</taxon>
        <taxon>Actinomycetota</taxon>
        <taxon>Actinomycetes</taxon>
        <taxon>Streptosporangiales</taxon>
        <taxon>Streptosporangiaceae</taxon>
        <taxon>Nonomuraea</taxon>
    </lineage>
</organism>
<dbReference type="SMART" id="SM00421">
    <property type="entry name" value="HTH_LUXR"/>
    <property type="match status" value="1"/>
</dbReference>
<accession>A0ABW7Z1I7</accession>
<evidence type="ECO:0000313" key="3">
    <source>
        <dbReference type="Proteomes" id="UP001612741"/>
    </source>
</evidence>
<dbReference type="Gene3D" id="1.10.10.10">
    <property type="entry name" value="Winged helix-like DNA-binding domain superfamily/Winged helix DNA-binding domain"/>
    <property type="match status" value="1"/>
</dbReference>
<protein>
    <recommendedName>
        <fullName evidence="1">HTH luxR-type domain-containing protein</fullName>
    </recommendedName>
</protein>
<keyword evidence="3" id="KW-1185">Reference proteome</keyword>
<feature type="domain" description="HTH luxR-type" evidence="1">
    <location>
        <begin position="239"/>
        <end position="296"/>
    </location>
</feature>
<dbReference type="RefSeq" id="WP_397087010.1">
    <property type="nucleotide sequence ID" value="NZ_JBITGY010000009.1"/>
</dbReference>
<evidence type="ECO:0000259" key="1">
    <source>
        <dbReference type="SMART" id="SM00421"/>
    </source>
</evidence>
<dbReference type="EMBL" id="JBITGY010000009">
    <property type="protein sequence ID" value="MFI6502035.1"/>
    <property type="molecule type" value="Genomic_DNA"/>
</dbReference>
<dbReference type="PANTHER" id="PTHR34293">
    <property type="entry name" value="HTH-TYPE TRANSCRIPTIONAL REGULATOR TRMBL2"/>
    <property type="match status" value="1"/>
</dbReference>
<dbReference type="SUPFAM" id="SSF46894">
    <property type="entry name" value="C-terminal effector domain of the bipartite response regulators"/>
    <property type="match status" value="1"/>
</dbReference>